<dbReference type="GO" id="GO:0009098">
    <property type="term" value="P:L-leucine biosynthetic process"/>
    <property type="evidence" value="ECO:0007669"/>
    <property type="project" value="UniProtKB-UniRule"/>
</dbReference>
<evidence type="ECO:0000256" key="8">
    <source>
        <dbReference type="ARBA" id="ARBA00022723"/>
    </source>
</evidence>
<dbReference type="UniPathway" id="UPA00048">
    <property type="reaction ID" value="UER00072"/>
</dbReference>
<dbReference type="SMART" id="SM01329">
    <property type="entry name" value="Iso_dh"/>
    <property type="match status" value="1"/>
</dbReference>
<feature type="binding site" evidence="14">
    <location>
        <position position="246"/>
    </location>
    <ligand>
        <name>Mg(2+)</name>
        <dbReference type="ChEBI" id="CHEBI:18420"/>
    </ligand>
</feature>
<dbReference type="EMBL" id="CP047593">
    <property type="protein sequence ID" value="QHI68665.1"/>
    <property type="molecule type" value="Genomic_DNA"/>
</dbReference>
<dbReference type="Pfam" id="PF00180">
    <property type="entry name" value="Iso_dh"/>
    <property type="match status" value="1"/>
</dbReference>
<feature type="binding site" evidence="14">
    <location>
        <position position="250"/>
    </location>
    <ligand>
        <name>Mg(2+)</name>
        <dbReference type="ChEBI" id="CHEBI:18420"/>
    </ligand>
</feature>
<accession>A0A6P1MC46</accession>
<evidence type="ECO:0000313" key="17">
    <source>
        <dbReference type="EMBL" id="QHI68665.1"/>
    </source>
</evidence>
<sequence length="357" mass="38230">MSKTYKITLLPGDGIGPEVVAESVKLLDVIAEKSDFSFEYTEALAGGAAIDARNDPMPQETIDACKASDAVLLGAVGGPKWDDLTGAMRPESGLLKIRKELAVFANLRPVAVPPSLAESSPLRPAAVIGVDLLTVRELTGGIYFGQPVGNDGNEAFNTMRYSVEEIERVARVAFEWARKRRNKVTSVDKANVLEVSRLWRDTVKALHKKEFSDVELDHMYIDNATMQMVINPRQFDVILTGNIFGDILSDTSATLGGSLGLLPSASLGKGTGLFEPVHGSAPDIAGQGKANPIAMILSTAMMLDDLGEGKAATAVRQGLEAALGHNLRTADLCHEGYTPASTSEMGELIRTETLRHL</sequence>
<evidence type="ECO:0000313" key="18">
    <source>
        <dbReference type="Proteomes" id="UP000464954"/>
    </source>
</evidence>
<dbReference type="PANTHER" id="PTHR42979">
    <property type="entry name" value="3-ISOPROPYLMALATE DEHYDROGENASE"/>
    <property type="match status" value="1"/>
</dbReference>
<dbReference type="SUPFAM" id="SSF53659">
    <property type="entry name" value="Isocitrate/Isopropylmalate dehydrogenase-like"/>
    <property type="match status" value="1"/>
</dbReference>
<dbReference type="GO" id="GO:0000287">
    <property type="term" value="F:magnesium ion binding"/>
    <property type="evidence" value="ECO:0007669"/>
    <property type="project" value="InterPro"/>
</dbReference>
<comment type="subcellular location">
    <subcellularLocation>
        <location evidence="14">Cytoplasm</location>
    </subcellularLocation>
</comment>
<feature type="site" description="Important for catalysis" evidence="14">
    <location>
        <position position="143"/>
    </location>
</feature>
<feature type="binding site" evidence="14">
    <location>
        <begin position="78"/>
        <end position="91"/>
    </location>
    <ligand>
        <name>NAD(+)</name>
        <dbReference type="ChEBI" id="CHEBI:57540"/>
    </ligand>
</feature>
<keyword evidence="11 14" id="KW-0520">NAD</keyword>
<dbReference type="RefSeq" id="WP_160627207.1">
    <property type="nucleotide sequence ID" value="NZ_CP047593.1"/>
</dbReference>
<feature type="binding site" evidence="14">
    <location>
        <position position="98"/>
    </location>
    <ligand>
        <name>substrate</name>
    </ligand>
</feature>
<protein>
    <recommendedName>
        <fullName evidence="14">3-isopropylmalate dehydrogenase</fullName>
        <ecNumber evidence="14">1.1.1.85</ecNumber>
    </recommendedName>
    <alternativeName>
        <fullName evidence="14">3-IPM-DH</fullName>
    </alternativeName>
    <alternativeName>
        <fullName evidence="14">Beta-IPM dehydrogenase</fullName>
        <shortName evidence="14">IMDH</shortName>
    </alternativeName>
</protein>
<dbReference type="HAMAP" id="MF_01033">
    <property type="entry name" value="LeuB_type1"/>
    <property type="match status" value="1"/>
</dbReference>
<keyword evidence="9 14" id="KW-0460">Magnesium</keyword>
<keyword evidence="7 14" id="KW-0028">Amino-acid biosynthesis</keyword>
<dbReference type="Proteomes" id="UP000464954">
    <property type="component" value="Chromosome"/>
</dbReference>
<keyword evidence="8 14" id="KW-0479">Metal-binding</keyword>
<comment type="similarity">
    <text evidence="4 14">Belongs to the isocitrate and isopropylmalate dehydrogenases family. LeuB type 1 subfamily.</text>
</comment>
<evidence type="ECO:0000256" key="11">
    <source>
        <dbReference type="ARBA" id="ARBA00023027"/>
    </source>
</evidence>
<dbReference type="GO" id="GO:0003862">
    <property type="term" value="F:3-isopropylmalate dehydrogenase activity"/>
    <property type="evidence" value="ECO:0007669"/>
    <property type="project" value="UniProtKB-UniRule"/>
</dbReference>
<evidence type="ECO:0000256" key="1">
    <source>
        <dbReference type="ARBA" id="ARBA00000624"/>
    </source>
</evidence>
<evidence type="ECO:0000256" key="9">
    <source>
        <dbReference type="ARBA" id="ARBA00022842"/>
    </source>
</evidence>
<feature type="binding site" evidence="14">
    <location>
        <position position="136"/>
    </location>
    <ligand>
        <name>substrate</name>
    </ligand>
</feature>
<dbReference type="KEGG" id="taer:GT409_04120"/>
<evidence type="ECO:0000256" key="2">
    <source>
        <dbReference type="ARBA" id="ARBA00001936"/>
    </source>
</evidence>
<evidence type="ECO:0000256" key="14">
    <source>
        <dbReference type="HAMAP-Rule" id="MF_01033"/>
    </source>
</evidence>
<evidence type="ECO:0000256" key="4">
    <source>
        <dbReference type="ARBA" id="ARBA00008319"/>
    </source>
</evidence>
<keyword evidence="12 14" id="KW-0464">Manganese</keyword>
<dbReference type="FunFam" id="3.40.718.10:FF:000006">
    <property type="entry name" value="3-isopropylmalate dehydrogenase"/>
    <property type="match status" value="1"/>
</dbReference>
<evidence type="ECO:0000256" key="7">
    <source>
        <dbReference type="ARBA" id="ARBA00022605"/>
    </source>
</evidence>
<feature type="binding site" evidence="14">
    <location>
        <position position="108"/>
    </location>
    <ligand>
        <name>substrate</name>
    </ligand>
</feature>
<keyword evidence="6 14" id="KW-0432">Leucine biosynthesis</keyword>
<evidence type="ECO:0000256" key="5">
    <source>
        <dbReference type="ARBA" id="ARBA00011738"/>
    </source>
</evidence>
<feature type="domain" description="Isopropylmalate dehydrogenase-like" evidence="16">
    <location>
        <begin position="6"/>
        <end position="349"/>
    </location>
</feature>
<gene>
    <name evidence="14 17" type="primary">leuB</name>
    <name evidence="17" type="ORF">GT409_04120</name>
</gene>
<keyword evidence="10 14" id="KW-0560">Oxidoreductase</keyword>
<evidence type="ECO:0000256" key="13">
    <source>
        <dbReference type="ARBA" id="ARBA00023304"/>
    </source>
</evidence>
<name>A0A6P1MC46_9BACT</name>
<dbReference type="NCBIfam" id="TIGR00169">
    <property type="entry name" value="leuB"/>
    <property type="match status" value="1"/>
</dbReference>
<comment type="catalytic activity">
    <reaction evidence="1 14 15">
        <text>(2R,3S)-3-isopropylmalate + NAD(+) = 4-methyl-2-oxopentanoate + CO2 + NADH</text>
        <dbReference type="Rhea" id="RHEA:32271"/>
        <dbReference type="ChEBI" id="CHEBI:16526"/>
        <dbReference type="ChEBI" id="CHEBI:17865"/>
        <dbReference type="ChEBI" id="CHEBI:35121"/>
        <dbReference type="ChEBI" id="CHEBI:57540"/>
        <dbReference type="ChEBI" id="CHEBI:57945"/>
        <dbReference type="EC" id="1.1.1.85"/>
    </reaction>
</comment>
<evidence type="ECO:0000256" key="15">
    <source>
        <dbReference type="RuleBase" id="RU004445"/>
    </source>
</evidence>
<comment type="pathway">
    <text evidence="3 14 15">Amino-acid biosynthesis; L-leucine biosynthesis; L-leucine from 3-methyl-2-oxobutanoate: step 3/4.</text>
</comment>
<dbReference type="EC" id="1.1.1.85" evidence="14"/>
<feature type="binding site" evidence="14">
    <location>
        <begin position="279"/>
        <end position="291"/>
    </location>
    <ligand>
        <name>NAD(+)</name>
        <dbReference type="ChEBI" id="CHEBI:57540"/>
    </ligand>
</feature>
<keyword evidence="13 14" id="KW-0100">Branched-chain amino acid biosynthesis</keyword>
<reference evidence="17 18" key="1">
    <citation type="submission" date="2020-01" db="EMBL/GenBank/DDBJ databases">
        <title>Ponticoccus aerotolerans gen. nov., sp. nov., an anaerobic bacterium and proposal of Ponticoccusceae fam. nov., Ponticoccusles ord. nov. and Ponticoccuse classis nov. in the phylum Kiritimatiellaeota.</title>
        <authorList>
            <person name="Zhou L.Y."/>
            <person name="Du Z.J."/>
        </authorList>
    </citation>
    <scope>NUCLEOTIDE SEQUENCE [LARGE SCALE GENOMIC DNA]</scope>
    <source>
        <strain evidence="17 18">S-5007</strain>
    </source>
</reference>
<evidence type="ECO:0000256" key="3">
    <source>
        <dbReference type="ARBA" id="ARBA00004762"/>
    </source>
</evidence>
<dbReference type="PANTHER" id="PTHR42979:SF1">
    <property type="entry name" value="3-ISOPROPYLMALATE DEHYDROGENASE"/>
    <property type="match status" value="1"/>
</dbReference>
<dbReference type="GO" id="GO:0005829">
    <property type="term" value="C:cytosol"/>
    <property type="evidence" value="ECO:0007669"/>
    <property type="project" value="TreeGrafter"/>
</dbReference>
<evidence type="ECO:0000256" key="12">
    <source>
        <dbReference type="ARBA" id="ARBA00023211"/>
    </source>
</evidence>
<organism evidence="17 18">
    <name type="scientific">Tichowtungia aerotolerans</name>
    <dbReference type="NCBI Taxonomy" id="2697043"/>
    <lineage>
        <taxon>Bacteria</taxon>
        <taxon>Pseudomonadati</taxon>
        <taxon>Kiritimatiellota</taxon>
        <taxon>Tichowtungiia</taxon>
        <taxon>Tichowtungiales</taxon>
        <taxon>Tichowtungiaceae</taxon>
        <taxon>Tichowtungia</taxon>
    </lineage>
</organism>
<keyword evidence="14" id="KW-0963">Cytoplasm</keyword>
<evidence type="ECO:0000256" key="10">
    <source>
        <dbReference type="ARBA" id="ARBA00023002"/>
    </source>
</evidence>
<comment type="cofactor">
    <cofactor evidence="14 15">
        <name>Mg(2+)</name>
        <dbReference type="ChEBI" id="CHEBI:18420"/>
    </cofactor>
    <cofactor evidence="14 15">
        <name>Mn(2+)</name>
        <dbReference type="ChEBI" id="CHEBI:29035"/>
    </cofactor>
    <text evidence="14 15">Binds 1 Mg(2+) or Mn(2+) ion per subunit.</text>
</comment>
<feature type="site" description="Important for catalysis" evidence="14">
    <location>
        <position position="189"/>
    </location>
</feature>
<proteinExistence type="inferred from homology"/>
<dbReference type="Gene3D" id="3.40.718.10">
    <property type="entry name" value="Isopropylmalate Dehydrogenase"/>
    <property type="match status" value="1"/>
</dbReference>
<dbReference type="InterPro" id="IPR019818">
    <property type="entry name" value="IsoCit/isopropylmalate_DH_CS"/>
</dbReference>
<dbReference type="GO" id="GO:0051287">
    <property type="term" value="F:NAD binding"/>
    <property type="evidence" value="ECO:0007669"/>
    <property type="project" value="InterPro"/>
</dbReference>
<feature type="binding site" evidence="14">
    <location>
        <position position="222"/>
    </location>
    <ligand>
        <name>Mg(2+)</name>
        <dbReference type="ChEBI" id="CHEBI:18420"/>
    </ligand>
</feature>
<evidence type="ECO:0000259" key="16">
    <source>
        <dbReference type="SMART" id="SM01329"/>
    </source>
</evidence>
<comment type="function">
    <text evidence="14 15">Catalyzes the oxidation of 3-carboxy-2-hydroxy-4-methylpentanoate (3-isopropylmalate) to 3-carboxy-4-methyl-2-oxopentanoate. The product decarboxylates to 4-methyl-2 oxopentanoate.</text>
</comment>
<comment type="subunit">
    <text evidence="5 14 15">Homodimer.</text>
</comment>
<dbReference type="AlphaFoldDB" id="A0A6P1MC46"/>
<feature type="binding site" evidence="14">
    <location>
        <position position="222"/>
    </location>
    <ligand>
        <name>substrate</name>
    </ligand>
</feature>
<dbReference type="InterPro" id="IPR024084">
    <property type="entry name" value="IsoPropMal-DH-like_dom"/>
</dbReference>
<comment type="cofactor">
    <cofactor evidence="2">
        <name>Mn(2+)</name>
        <dbReference type="ChEBI" id="CHEBI:29035"/>
    </cofactor>
</comment>
<keyword evidence="18" id="KW-1185">Reference proteome</keyword>
<dbReference type="PROSITE" id="PS00470">
    <property type="entry name" value="IDH_IMDH"/>
    <property type="match status" value="1"/>
</dbReference>
<dbReference type="InterPro" id="IPR004429">
    <property type="entry name" value="Isopropylmalate_DH"/>
</dbReference>
<evidence type="ECO:0000256" key="6">
    <source>
        <dbReference type="ARBA" id="ARBA00022430"/>
    </source>
</evidence>